<gene>
    <name evidence="2" type="ORF">ACFSB2_02980</name>
</gene>
<dbReference type="Proteomes" id="UP001597079">
    <property type="component" value="Unassembled WGS sequence"/>
</dbReference>
<sequence length="303" mass="34452">MNRTTMPSVVLELQQKSMLDQVSISELLRMTLVVAHKLSVSEFSLWAQQELDGYTRIVSDPVPQYRHVHGQLWARGQTATEYVPVETFSELTNVAETHIEKTSIPQLELLLSENKDKVFRRDFSAEALNKLNEIGYGEQFALYVHRAEFHLILQTIRQHILTWTLQLTDEGILGQGIQFSEQEKRVAQEHHEHLTINAPGGRIQIQRDTTHSTQTMEIHGLDIQQLQTLTEQIRTHLEQTGLEEEEQSEALREIHTLTEQVQSGSPQPGVISKSLTIIKRILENASSSVVATGLLALIDKFSH</sequence>
<accession>A0ABW4JEC3</accession>
<evidence type="ECO:0000313" key="2">
    <source>
        <dbReference type="EMBL" id="MFD1673673.1"/>
    </source>
</evidence>
<keyword evidence="3" id="KW-1185">Reference proteome</keyword>
<name>A0ABW4JEC3_9BACL</name>
<dbReference type="Pfam" id="PF18864">
    <property type="entry name" value="AbiTii"/>
    <property type="match status" value="1"/>
</dbReference>
<organism evidence="2 3">
    <name type="scientific">Alicyclobacillus fodiniaquatilis</name>
    <dbReference type="NCBI Taxonomy" id="1661150"/>
    <lineage>
        <taxon>Bacteria</taxon>
        <taxon>Bacillati</taxon>
        <taxon>Bacillota</taxon>
        <taxon>Bacilli</taxon>
        <taxon>Bacillales</taxon>
        <taxon>Alicyclobacillaceae</taxon>
        <taxon>Alicyclobacillus</taxon>
    </lineage>
</organism>
<protein>
    <recommendedName>
        <fullName evidence="1">AbiTii domain-containing protein</fullName>
    </recommendedName>
</protein>
<evidence type="ECO:0000259" key="1">
    <source>
        <dbReference type="Pfam" id="PF18864"/>
    </source>
</evidence>
<dbReference type="InterPro" id="IPR041304">
    <property type="entry name" value="AbiTii"/>
</dbReference>
<proteinExistence type="predicted"/>
<dbReference type="EMBL" id="JBHUCX010000010">
    <property type="protein sequence ID" value="MFD1673673.1"/>
    <property type="molecule type" value="Genomic_DNA"/>
</dbReference>
<comment type="caution">
    <text evidence="2">The sequence shown here is derived from an EMBL/GenBank/DDBJ whole genome shotgun (WGS) entry which is preliminary data.</text>
</comment>
<evidence type="ECO:0000313" key="3">
    <source>
        <dbReference type="Proteomes" id="UP001597079"/>
    </source>
</evidence>
<reference evidence="3" key="1">
    <citation type="journal article" date="2019" name="Int. J. Syst. Evol. Microbiol.">
        <title>The Global Catalogue of Microorganisms (GCM) 10K type strain sequencing project: providing services to taxonomists for standard genome sequencing and annotation.</title>
        <authorList>
            <consortium name="The Broad Institute Genomics Platform"/>
            <consortium name="The Broad Institute Genome Sequencing Center for Infectious Disease"/>
            <person name="Wu L."/>
            <person name="Ma J."/>
        </authorList>
    </citation>
    <scope>NUCLEOTIDE SEQUENCE [LARGE SCALE GENOMIC DNA]</scope>
    <source>
        <strain evidence="3">CGMCC 1.12286</strain>
    </source>
</reference>
<feature type="domain" description="AbiTii" evidence="1">
    <location>
        <begin position="9"/>
        <end position="191"/>
    </location>
</feature>